<evidence type="ECO:0000256" key="1">
    <source>
        <dbReference type="ARBA" id="ARBA00004651"/>
    </source>
</evidence>
<accession>A0A1H5YXN0</accession>
<feature type="transmembrane region" description="Helical" evidence="8">
    <location>
        <begin position="279"/>
        <end position="300"/>
    </location>
</feature>
<dbReference type="RefSeq" id="WP_103906337.1">
    <property type="nucleotide sequence ID" value="NZ_CP049246.1"/>
</dbReference>
<evidence type="ECO:0000256" key="7">
    <source>
        <dbReference type="ARBA" id="ARBA00023136"/>
    </source>
</evidence>
<feature type="transmembrane region" description="Helical" evidence="8">
    <location>
        <begin position="250"/>
        <end position="272"/>
    </location>
</feature>
<keyword evidence="10" id="KW-1185">Reference proteome</keyword>
<gene>
    <name evidence="9" type="ORF">SAMN05421877_106169</name>
</gene>
<dbReference type="EMBL" id="FNUT01000006">
    <property type="protein sequence ID" value="SEG28798.1"/>
    <property type="molecule type" value="Genomic_DNA"/>
</dbReference>
<feature type="transmembrane region" description="Helical" evidence="8">
    <location>
        <begin position="16"/>
        <end position="37"/>
    </location>
</feature>
<evidence type="ECO:0000256" key="4">
    <source>
        <dbReference type="ARBA" id="ARBA00022475"/>
    </source>
</evidence>
<evidence type="ECO:0000256" key="6">
    <source>
        <dbReference type="ARBA" id="ARBA00022989"/>
    </source>
</evidence>
<proteinExistence type="inferred from homology"/>
<keyword evidence="7 8" id="KW-0472">Membrane</keyword>
<comment type="similarity">
    <text evidence="2">Belongs to the binding-protein-dependent transport system permease family. FecCD subfamily.</text>
</comment>
<protein>
    <submittedName>
        <fullName evidence="9">Iron complex transport system permease protein</fullName>
    </submittedName>
</protein>
<evidence type="ECO:0000256" key="8">
    <source>
        <dbReference type="SAM" id="Phobius"/>
    </source>
</evidence>
<evidence type="ECO:0000256" key="2">
    <source>
        <dbReference type="ARBA" id="ARBA00007935"/>
    </source>
</evidence>
<comment type="subcellular location">
    <subcellularLocation>
        <location evidence="1">Cell membrane</location>
        <topology evidence="1">Multi-pass membrane protein</topology>
    </subcellularLocation>
</comment>
<name>A0A1H5YXN0_9SPHI</name>
<dbReference type="InterPro" id="IPR000522">
    <property type="entry name" value="ABC_transptr_permease_BtuC"/>
</dbReference>
<feature type="transmembrane region" description="Helical" evidence="8">
    <location>
        <begin position="149"/>
        <end position="172"/>
    </location>
</feature>
<evidence type="ECO:0000256" key="3">
    <source>
        <dbReference type="ARBA" id="ARBA00022448"/>
    </source>
</evidence>
<keyword evidence="6 8" id="KW-1133">Transmembrane helix</keyword>
<dbReference type="Pfam" id="PF01032">
    <property type="entry name" value="FecCD"/>
    <property type="match status" value="1"/>
</dbReference>
<keyword evidence="4" id="KW-1003">Cell membrane</keyword>
<evidence type="ECO:0000313" key="9">
    <source>
        <dbReference type="EMBL" id="SEG28798.1"/>
    </source>
</evidence>
<reference evidence="10" key="1">
    <citation type="submission" date="2016-10" db="EMBL/GenBank/DDBJ databases">
        <authorList>
            <person name="Varghese N."/>
            <person name="Submissions S."/>
        </authorList>
    </citation>
    <scope>NUCLEOTIDE SEQUENCE [LARGE SCALE GENOMIC DNA]</scope>
    <source>
        <strain evidence="10">DSM 22361</strain>
    </source>
</reference>
<keyword evidence="3" id="KW-0813">Transport</keyword>
<dbReference type="PANTHER" id="PTHR30472">
    <property type="entry name" value="FERRIC ENTEROBACTIN TRANSPORT SYSTEM PERMEASE PROTEIN"/>
    <property type="match status" value="1"/>
</dbReference>
<sequence length="329" mass="36010">MVFTCIKKQQISSQLLHYWLPILGVLLVSLSSITIGVEDFKFSSMLNHSPKELETLLVSRVPRTITLLLTGAGLSICGVIIQQITQNKFISPTTAGTLDAAKLGILFALIVFPQHSFLAKLCLATLCCLGLTCLFTFSIAKITKHSTVIIPVLGVMYGYVLNGIANVIGFQFNIIQNMESWMVGNFAKSIKGQYETIYLMVPLLFLCYRFAQKFTIAGLGKDFTSNLGLNFTSIVTLGLLLTSIMVSCTILTVGSLPFLDLIIPNLVSVFYGDNIHRNLPYIACYGSIALVLCDIIGRTIIFPYEIPSSMIVGSLGALAFLVLLTLKNR</sequence>
<keyword evidence="5 8" id="KW-0812">Transmembrane</keyword>
<dbReference type="SUPFAM" id="SSF81345">
    <property type="entry name" value="ABC transporter involved in vitamin B12 uptake, BtuC"/>
    <property type="match status" value="1"/>
</dbReference>
<feature type="transmembrane region" description="Helical" evidence="8">
    <location>
        <begin position="306"/>
        <end position="326"/>
    </location>
</feature>
<dbReference type="Gene3D" id="1.10.3470.10">
    <property type="entry name" value="ABC transporter involved in vitamin B12 uptake, BtuC"/>
    <property type="match status" value="1"/>
</dbReference>
<dbReference type="GO" id="GO:0033214">
    <property type="term" value="P:siderophore-iron import into cell"/>
    <property type="evidence" value="ECO:0007669"/>
    <property type="project" value="TreeGrafter"/>
</dbReference>
<dbReference type="InterPro" id="IPR037294">
    <property type="entry name" value="ABC_BtuC-like"/>
</dbReference>
<feature type="transmembrane region" description="Helical" evidence="8">
    <location>
        <begin position="192"/>
        <end position="211"/>
    </location>
</feature>
<feature type="transmembrane region" description="Helical" evidence="8">
    <location>
        <begin position="118"/>
        <end position="137"/>
    </location>
</feature>
<dbReference type="AlphaFoldDB" id="A0A1H5YXN0"/>
<organism evidence="9 10">
    <name type="scientific">Sphingobacterium lactis</name>
    <dbReference type="NCBI Taxonomy" id="797291"/>
    <lineage>
        <taxon>Bacteria</taxon>
        <taxon>Pseudomonadati</taxon>
        <taxon>Bacteroidota</taxon>
        <taxon>Sphingobacteriia</taxon>
        <taxon>Sphingobacteriales</taxon>
        <taxon>Sphingobacteriaceae</taxon>
        <taxon>Sphingobacterium</taxon>
    </lineage>
</organism>
<evidence type="ECO:0000313" key="10">
    <source>
        <dbReference type="Proteomes" id="UP000236731"/>
    </source>
</evidence>
<dbReference type="GO" id="GO:0022857">
    <property type="term" value="F:transmembrane transporter activity"/>
    <property type="evidence" value="ECO:0007669"/>
    <property type="project" value="InterPro"/>
</dbReference>
<dbReference type="OrthoDB" id="9811975at2"/>
<feature type="transmembrane region" description="Helical" evidence="8">
    <location>
        <begin position="223"/>
        <end position="244"/>
    </location>
</feature>
<dbReference type="PANTHER" id="PTHR30472:SF27">
    <property type="entry name" value="PETROBACTIN IMPORT SYSTEM PERMEASE PROTEIN YCLN"/>
    <property type="match status" value="1"/>
</dbReference>
<feature type="transmembrane region" description="Helical" evidence="8">
    <location>
        <begin position="57"/>
        <end position="81"/>
    </location>
</feature>
<dbReference type="CDD" id="cd06550">
    <property type="entry name" value="TM_ABC_iron-siderophores_like"/>
    <property type="match status" value="1"/>
</dbReference>
<dbReference type="GO" id="GO:0005886">
    <property type="term" value="C:plasma membrane"/>
    <property type="evidence" value="ECO:0007669"/>
    <property type="project" value="UniProtKB-SubCell"/>
</dbReference>
<dbReference type="Proteomes" id="UP000236731">
    <property type="component" value="Unassembled WGS sequence"/>
</dbReference>
<evidence type="ECO:0000256" key="5">
    <source>
        <dbReference type="ARBA" id="ARBA00022692"/>
    </source>
</evidence>